<evidence type="ECO:0000256" key="8">
    <source>
        <dbReference type="ARBA" id="ARBA00039103"/>
    </source>
</evidence>
<evidence type="ECO:0000256" key="7">
    <source>
        <dbReference type="ARBA" id="ARBA00023136"/>
    </source>
</evidence>
<gene>
    <name evidence="11" type="primary">ctpV</name>
    <name evidence="11" type="ORF">CLOSAC_00690</name>
</gene>
<dbReference type="PANTHER" id="PTHR48085">
    <property type="entry name" value="CADMIUM/ZINC-TRANSPORTING ATPASE HMA2-RELATED"/>
    <property type="match status" value="1"/>
</dbReference>
<dbReference type="InterPro" id="IPR044492">
    <property type="entry name" value="P_typ_ATPase_HD_dom"/>
</dbReference>
<dbReference type="Pfam" id="PF00122">
    <property type="entry name" value="E1-E2_ATPase"/>
    <property type="match status" value="1"/>
</dbReference>
<dbReference type="SUPFAM" id="SSF81653">
    <property type="entry name" value="Calcium ATPase, transduction domain A"/>
    <property type="match status" value="1"/>
</dbReference>
<evidence type="ECO:0000256" key="2">
    <source>
        <dbReference type="ARBA" id="ARBA00006024"/>
    </source>
</evidence>
<dbReference type="NCBIfam" id="TIGR01494">
    <property type="entry name" value="ATPase_P-type"/>
    <property type="match status" value="1"/>
</dbReference>
<evidence type="ECO:0000256" key="9">
    <source>
        <dbReference type="ARBA" id="ARBA00049338"/>
    </source>
</evidence>
<dbReference type="InterPro" id="IPR023299">
    <property type="entry name" value="ATPase_P-typ_cyto_dom_N"/>
</dbReference>
<dbReference type="Pfam" id="PF19991">
    <property type="entry name" value="HMA_2"/>
    <property type="match status" value="1"/>
</dbReference>
<evidence type="ECO:0000259" key="10">
    <source>
        <dbReference type="Pfam" id="PF00122"/>
    </source>
</evidence>
<dbReference type="Proteomes" id="UP000191154">
    <property type="component" value="Unassembled WGS sequence"/>
</dbReference>
<dbReference type="SFLD" id="SFLDG00002">
    <property type="entry name" value="C1.7:_P-type_atpase_like"/>
    <property type="match status" value="1"/>
</dbReference>
<evidence type="ECO:0000256" key="4">
    <source>
        <dbReference type="ARBA" id="ARBA00022692"/>
    </source>
</evidence>
<dbReference type="InterPro" id="IPR001757">
    <property type="entry name" value="P_typ_ATPase"/>
</dbReference>
<proteinExistence type="inferred from homology"/>
<keyword evidence="7" id="KW-0472">Membrane</keyword>
<dbReference type="InterPro" id="IPR051014">
    <property type="entry name" value="Cation_Transport_ATPase_IB"/>
</dbReference>
<dbReference type="InterPro" id="IPR023214">
    <property type="entry name" value="HAD_sf"/>
</dbReference>
<dbReference type="PROSITE" id="PS00154">
    <property type="entry name" value="ATPASE_E1_E2"/>
    <property type="match status" value="1"/>
</dbReference>
<dbReference type="AlphaFoldDB" id="A0A1S8NHB1"/>
<dbReference type="EMBL" id="LZYZ01000001">
    <property type="protein sequence ID" value="OOM15798.1"/>
    <property type="molecule type" value="Genomic_DNA"/>
</dbReference>
<reference evidence="11 12" key="1">
    <citation type="submission" date="2016-05" db="EMBL/GenBank/DDBJ databases">
        <title>Microbial solvent formation.</title>
        <authorList>
            <person name="Poehlein A."/>
            <person name="Montoya Solano J.D."/>
            <person name="Flitsch S."/>
            <person name="Krabben P."/>
            <person name="Duerre P."/>
            <person name="Daniel R."/>
        </authorList>
    </citation>
    <scope>NUCLEOTIDE SEQUENCE [LARGE SCALE GENOMIC DNA]</scope>
    <source>
        <strain evidence="11 12">L1-8</strain>
    </source>
</reference>
<dbReference type="GO" id="GO:0016887">
    <property type="term" value="F:ATP hydrolysis activity"/>
    <property type="evidence" value="ECO:0007669"/>
    <property type="project" value="InterPro"/>
</dbReference>
<dbReference type="PANTHER" id="PTHR48085:SF5">
    <property type="entry name" value="CADMIUM_ZINC-TRANSPORTING ATPASE HMA4-RELATED"/>
    <property type="match status" value="1"/>
</dbReference>
<dbReference type="SFLD" id="SFLDS00003">
    <property type="entry name" value="Haloacid_Dehalogenase"/>
    <property type="match status" value="1"/>
</dbReference>
<dbReference type="SFLD" id="SFLDF00027">
    <property type="entry name" value="p-type_atpase"/>
    <property type="match status" value="1"/>
</dbReference>
<feature type="domain" description="P-type ATPase A" evidence="10">
    <location>
        <begin position="216"/>
        <end position="306"/>
    </location>
</feature>
<dbReference type="EC" id="7.2.2.21" evidence="8"/>
<dbReference type="RefSeq" id="WP_077863586.1">
    <property type="nucleotide sequence ID" value="NZ_LZYZ01000001.1"/>
</dbReference>
<dbReference type="SUPFAM" id="SSF56784">
    <property type="entry name" value="HAD-like"/>
    <property type="match status" value="1"/>
</dbReference>
<dbReference type="Gene3D" id="3.40.50.1000">
    <property type="entry name" value="HAD superfamily/HAD-like"/>
    <property type="match status" value="1"/>
</dbReference>
<comment type="caution">
    <text evidence="11">The sequence shown here is derived from an EMBL/GenBank/DDBJ whole genome shotgun (WGS) entry which is preliminary data.</text>
</comment>
<keyword evidence="3" id="KW-0104">Cadmium</keyword>
<evidence type="ECO:0000256" key="3">
    <source>
        <dbReference type="ARBA" id="ARBA00022539"/>
    </source>
</evidence>
<keyword evidence="11" id="KW-0378">Hydrolase</keyword>
<dbReference type="STRING" id="169679.CSACC_33860"/>
<keyword evidence="5" id="KW-1278">Translocase</keyword>
<dbReference type="InterPro" id="IPR018303">
    <property type="entry name" value="ATPase_P-typ_P_site"/>
</dbReference>
<dbReference type="PRINTS" id="PR00119">
    <property type="entry name" value="CATATPASE"/>
</dbReference>
<dbReference type="Gene3D" id="2.70.150.10">
    <property type="entry name" value="Calcium-transporting ATPase, cytoplasmic transduction domain A"/>
    <property type="match status" value="1"/>
</dbReference>
<organism evidence="11 12">
    <name type="scientific">Clostridium saccharobutylicum</name>
    <dbReference type="NCBI Taxonomy" id="169679"/>
    <lineage>
        <taxon>Bacteria</taxon>
        <taxon>Bacillati</taxon>
        <taxon>Bacillota</taxon>
        <taxon>Clostridia</taxon>
        <taxon>Eubacteriales</taxon>
        <taxon>Clostridiaceae</taxon>
        <taxon>Clostridium</taxon>
    </lineage>
</organism>
<dbReference type="GO" id="GO:0008551">
    <property type="term" value="F:P-type cadmium transporter activity"/>
    <property type="evidence" value="ECO:0007669"/>
    <property type="project" value="UniProtKB-EC"/>
</dbReference>
<comment type="subcellular location">
    <subcellularLocation>
        <location evidence="1">Membrane</location>
        <topology evidence="1">Multi-pass membrane protein</topology>
    </subcellularLocation>
</comment>
<dbReference type="Pfam" id="PF00702">
    <property type="entry name" value="Hydrolase"/>
    <property type="match status" value="1"/>
</dbReference>
<dbReference type="InterPro" id="IPR008250">
    <property type="entry name" value="ATPase_P-typ_transduc_dom_A_sf"/>
</dbReference>
<keyword evidence="4" id="KW-0812">Transmembrane</keyword>
<sequence length="724" mass="81720">MECLSNLPGRVRFKSLDIYYNTDFSKYIEKYTNSLYGVKYTKVTKNTGSILILYDIHKTTLQILKENIENALSCPLAKDDARLKNFDEYFDCIKNRKAAKIKFLFWSTFYLVLKIKSSIYGKFSASKNLNVLKVASLVTIIGGYPLLKKLYKKLAKSIPTDEDILLELTALSFTILRESSRGVLVLMFKALNDYIKFSSEVESRKALLDSSGYTYRMAWVKSNDDNNILISLDSLKIGDYIYVYKGEVVPAEGIIEDGNALINTLYFTGQSTIFHSKKGRKIYEGTAIISGYLKIKITTLPQLTEKVDISPKKLYIHNRTKGFQDKMTPVALIASSLSSIFTNTILSAFSTLLALSPKASSVALNSGIKNYISLLNKNHIYLRNPNTFENILNVNKIMFDKTGTLTYGKMKIISIDSFDDNYSEMELLKICATCEYENFHPISVTLKDACKNIDINKIDSSVLIPSEGVKANYNSNEVLIGNKKLMENNNIDLSKGNEQYINYQNKFLIPIFIAINQKLVGIIVLDDILRNDSKDLINRLKYNNINDLSIITGDSNVKAKQIGNQLGITKIYSSVNYFEKADIVKYEGTHNTVMMIGDGINDVLAMKAADISISFANSSCNKVKLHSDCIIYDNDLTKITDLISLSQKSYSAITRTILFSNLYNVVLGLIAFCGNLNVFTAKSLNTLNSLLVLLLNQRIRYIKPNKIDDRFYLKQNDNPIKLLN</sequence>
<evidence type="ECO:0000256" key="5">
    <source>
        <dbReference type="ARBA" id="ARBA00022967"/>
    </source>
</evidence>
<dbReference type="GO" id="GO:0016020">
    <property type="term" value="C:membrane"/>
    <property type="evidence" value="ECO:0007669"/>
    <property type="project" value="UniProtKB-SubCell"/>
</dbReference>
<dbReference type="InterPro" id="IPR059000">
    <property type="entry name" value="ATPase_P-type_domA"/>
</dbReference>
<keyword evidence="6" id="KW-1133">Transmembrane helix</keyword>
<comment type="catalytic activity">
    <reaction evidence="9">
        <text>Cd(2+)(in) + ATP + H2O = Cd(2+)(out) + ADP + phosphate + H(+)</text>
        <dbReference type="Rhea" id="RHEA:12132"/>
        <dbReference type="ChEBI" id="CHEBI:15377"/>
        <dbReference type="ChEBI" id="CHEBI:15378"/>
        <dbReference type="ChEBI" id="CHEBI:30616"/>
        <dbReference type="ChEBI" id="CHEBI:43474"/>
        <dbReference type="ChEBI" id="CHEBI:48775"/>
        <dbReference type="ChEBI" id="CHEBI:456216"/>
        <dbReference type="EC" id="7.2.2.21"/>
    </reaction>
</comment>
<comment type="similarity">
    <text evidence="2">Belongs to the cation transport ATPase (P-type) (TC 3.A.3) family. Type IB subfamily.</text>
</comment>
<evidence type="ECO:0000256" key="1">
    <source>
        <dbReference type="ARBA" id="ARBA00004141"/>
    </source>
</evidence>
<dbReference type="InterPro" id="IPR036412">
    <property type="entry name" value="HAD-like_sf"/>
</dbReference>
<evidence type="ECO:0000256" key="6">
    <source>
        <dbReference type="ARBA" id="ARBA00022989"/>
    </source>
</evidence>
<protein>
    <recommendedName>
        <fullName evidence="8">Cd(2+)-exporting ATPase</fullName>
        <ecNumber evidence="8">7.2.2.21</ecNumber>
    </recommendedName>
</protein>
<evidence type="ECO:0000313" key="11">
    <source>
        <dbReference type="EMBL" id="OOM15798.1"/>
    </source>
</evidence>
<accession>A0A1S8NHB1</accession>
<evidence type="ECO:0000313" key="12">
    <source>
        <dbReference type="Proteomes" id="UP000191154"/>
    </source>
</evidence>
<dbReference type="GO" id="GO:0005524">
    <property type="term" value="F:ATP binding"/>
    <property type="evidence" value="ECO:0007669"/>
    <property type="project" value="InterPro"/>
</dbReference>
<dbReference type="Gene3D" id="3.40.1110.10">
    <property type="entry name" value="Calcium-transporting ATPase, cytoplasmic domain N"/>
    <property type="match status" value="1"/>
</dbReference>
<name>A0A1S8NHB1_CLOSA</name>